<dbReference type="PANTHER" id="PTHR12304:SF15">
    <property type="entry name" value="NON-SPECIFIC RIBONUCLEOSIDE HYDROLASE RIHC"/>
    <property type="match status" value="1"/>
</dbReference>
<evidence type="ECO:0000256" key="2">
    <source>
        <dbReference type="ARBA" id="ARBA00023295"/>
    </source>
</evidence>
<dbReference type="SUPFAM" id="SSF53590">
    <property type="entry name" value="Nucleoside hydrolase"/>
    <property type="match status" value="1"/>
</dbReference>
<evidence type="ECO:0000313" key="5">
    <source>
        <dbReference type="Proteomes" id="UP000277864"/>
    </source>
</evidence>
<evidence type="ECO:0000313" key="4">
    <source>
        <dbReference type="EMBL" id="RST89230.1"/>
    </source>
</evidence>
<sequence>MREKRPIIIDTDPGIDDAVALAFALFSEELEVKLITTVAGNVSCPQVTENTLKLLTFFDKEVLVAKGANQPLVQPQIDASEIHGDSGLAGFEWKEYNRQLLTEVPAAIAIHQAIQQSSEPVTLLALAPLTNIALWLRLFEEDKEKIAELVIMGGATGRGNSGNFSEFNFHADPEAAEIVLNSQLPITLLPLEIGNKARLTSETIKQVKKAGKTGKMLSQLFEHYRGGDIVTGLSMYDSTTLVYLLAPHLVETTPCQMAIELAGQVTRGASSVTFIEESSCQLVTDIQVEEFQQWFLQQVSQCG</sequence>
<evidence type="ECO:0000259" key="3">
    <source>
        <dbReference type="Pfam" id="PF01156"/>
    </source>
</evidence>
<organism evidence="4 5">
    <name type="scientific">Vagococcus humatus</name>
    <dbReference type="NCBI Taxonomy" id="1889241"/>
    <lineage>
        <taxon>Bacteria</taxon>
        <taxon>Bacillati</taxon>
        <taxon>Bacillota</taxon>
        <taxon>Bacilli</taxon>
        <taxon>Lactobacillales</taxon>
        <taxon>Enterococcaceae</taxon>
        <taxon>Vagococcus</taxon>
    </lineage>
</organism>
<comment type="caution">
    <text evidence="4">The sequence shown here is derived from an EMBL/GenBank/DDBJ whole genome shotgun (WGS) entry which is preliminary data.</text>
</comment>
<dbReference type="InterPro" id="IPR023186">
    <property type="entry name" value="IUNH"/>
</dbReference>
<dbReference type="PANTHER" id="PTHR12304">
    <property type="entry name" value="INOSINE-URIDINE PREFERRING NUCLEOSIDE HYDROLASE"/>
    <property type="match status" value="1"/>
</dbReference>
<protein>
    <submittedName>
        <fullName evidence="4">Ribonucleoside hydrolase RihC</fullName>
    </submittedName>
</protein>
<dbReference type="InterPro" id="IPR001910">
    <property type="entry name" value="Inosine/uridine_hydrolase_dom"/>
</dbReference>
<dbReference type="AlphaFoldDB" id="A0A429Z6A3"/>
<dbReference type="GO" id="GO:0008477">
    <property type="term" value="F:purine nucleosidase activity"/>
    <property type="evidence" value="ECO:0007669"/>
    <property type="project" value="TreeGrafter"/>
</dbReference>
<dbReference type="Pfam" id="PF01156">
    <property type="entry name" value="IU_nuc_hydro"/>
    <property type="match status" value="1"/>
</dbReference>
<reference evidence="4 5" key="1">
    <citation type="submission" date="2018-03" db="EMBL/GenBank/DDBJ databases">
        <authorList>
            <person name="Gulvik C.A."/>
        </authorList>
    </citation>
    <scope>NUCLEOTIDE SEQUENCE [LARGE SCALE GENOMIC DNA]</scope>
    <source>
        <strain evidence="4 5">JCM 31581</strain>
    </source>
</reference>
<dbReference type="Gene3D" id="3.90.245.10">
    <property type="entry name" value="Ribonucleoside hydrolase-like"/>
    <property type="match status" value="1"/>
</dbReference>
<feature type="domain" description="Inosine/uridine-preferring nucleoside hydrolase" evidence="3">
    <location>
        <begin position="7"/>
        <end position="292"/>
    </location>
</feature>
<accession>A0A429Z6A3</accession>
<dbReference type="GO" id="GO:0006152">
    <property type="term" value="P:purine nucleoside catabolic process"/>
    <property type="evidence" value="ECO:0007669"/>
    <property type="project" value="TreeGrafter"/>
</dbReference>
<dbReference type="GO" id="GO:0005829">
    <property type="term" value="C:cytosol"/>
    <property type="evidence" value="ECO:0007669"/>
    <property type="project" value="TreeGrafter"/>
</dbReference>
<name>A0A429Z6A3_9ENTE</name>
<keyword evidence="2" id="KW-0326">Glycosidase</keyword>
<dbReference type="InterPro" id="IPR036452">
    <property type="entry name" value="Ribo_hydro-like"/>
</dbReference>
<proteinExistence type="predicted"/>
<evidence type="ECO:0000256" key="1">
    <source>
        <dbReference type="ARBA" id="ARBA00022801"/>
    </source>
</evidence>
<gene>
    <name evidence="4" type="ORF">C7P63_05495</name>
</gene>
<keyword evidence="1 4" id="KW-0378">Hydrolase</keyword>
<dbReference type="GO" id="GO:0045437">
    <property type="term" value="F:uridine nucleosidase activity"/>
    <property type="evidence" value="ECO:0007669"/>
    <property type="project" value="UniProtKB-ARBA"/>
</dbReference>
<keyword evidence="5" id="KW-1185">Reference proteome</keyword>
<dbReference type="PROSITE" id="PS01247">
    <property type="entry name" value="IUNH"/>
    <property type="match status" value="1"/>
</dbReference>
<dbReference type="RefSeq" id="WP_125943164.1">
    <property type="nucleotide sequence ID" value="NZ_PXZH01000002.1"/>
</dbReference>
<dbReference type="InterPro" id="IPR015910">
    <property type="entry name" value="I/U_nuclsd_hydro_CS"/>
</dbReference>
<dbReference type="CDD" id="cd02651">
    <property type="entry name" value="nuc_hydro_IU_UC_XIUA"/>
    <property type="match status" value="1"/>
</dbReference>
<dbReference type="Proteomes" id="UP000277864">
    <property type="component" value="Unassembled WGS sequence"/>
</dbReference>
<dbReference type="OrthoDB" id="9797882at2"/>
<dbReference type="EMBL" id="PXZH01000002">
    <property type="protein sequence ID" value="RST89230.1"/>
    <property type="molecule type" value="Genomic_DNA"/>
</dbReference>